<accession>A0A0V0QVJ6</accession>
<comment type="caution">
    <text evidence="1">The sequence shown here is derived from an EMBL/GenBank/DDBJ whole genome shotgun (WGS) entry which is preliminary data.</text>
</comment>
<dbReference type="EMBL" id="LDAU01000098">
    <property type="protein sequence ID" value="KRX06238.1"/>
    <property type="molecule type" value="Genomic_DNA"/>
</dbReference>
<evidence type="ECO:0000313" key="2">
    <source>
        <dbReference type="Proteomes" id="UP000054937"/>
    </source>
</evidence>
<gene>
    <name evidence="1" type="ORF">PPERSA_06120</name>
</gene>
<name>A0A0V0QVJ6_PSEPJ</name>
<dbReference type="InParanoid" id="A0A0V0QVJ6"/>
<reference evidence="1 2" key="1">
    <citation type="journal article" date="2015" name="Sci. Rep.">
        <title>Genome of the facultative scuticociliatosis pathogen Pseudocohnilembus persalinus provides insight into its virulence through horizontal gene transfer.</title>
        <authorList>
            <person name="Xiong J."/>
            <person name="Wang G."/>
            <person name="Cheng J."/>
            <person name="Tian M."/>
            <person name="Pan X."/>
            <person name="Warren A."/>
            <person name="Jiang C."/>
            <person name="Yuan D."/>
            <person name="Miao W."/>
        </authorList>
    </citation>
    <scope>NUCLEOTIDE SEQUENCE [LARGE SCALE GENOMIC DNA]</scope>
    <source>
        <strain evidence="1">36N120E</strain>
    </source>
</reference>
<dbReference type="AlphaFoldDB" id="A0A0V0QVJ6"/>
<protein>
    <submittedName>
        <fullName evidence="1">Uncharacterized protein</fullName>
    </submittedName>
</protein>
<organism evidence="1 2">
    <name type="scientific">Pseudocohnilembus persalinus</name>
    <name type="common">Ciliate</name>
    <dbReference type="NCBI Taxonomy" id="266149"/>
    <lineage>
        <taxon>Eukaryota</taxon>
        <taxon>Sar</taxon>
        <taxon>Alveolata</taxon>
        <taxon>Ciliophora</taxon>
        <taxon>Intramacronucleata</taxon>
        <taxon>Oligohymenophorea</taxon>
        <taxon>Scuticociliatia</taxon>
        <taxon>Philasterida</taxon>
        <taxon>Pseudocohnilembidae</taxon>
        <taxon>Pseudocohnilembus</taxon>
    </lineage>
</organism>
<dbReference type="Proteomes" id="UP000054937">
    <property type="component" value="Unassembled WGS sequence"/>
</dbReference>
<evidence type="ECO:0000313" key="1">
    <source>
        <dbReference type="EMBL" id="KRX06238.1"/>
    </source>
</evidence>
<keyword evidence="2" id="KW-1185">Reference proteome</keyword>
<proteinExistence type="predicted"/>
<sequence>MSHCFIYVAYSFKKPQLYQILYLQDQESPSNHRMCIQQDSQNLVKNGSRLAPSQFFNIIFFRKTDFFVPSEKCMAKIFSKNRSGQKKMVFAEFYGKSKKTHQSTNKTFHTKFSQITITNFQLQQSF</sequence>